<organism evidence="2 3">
    <name type="scientific">Symbiochloris irregularis</name>
    <dbReference type="NCBI Taxonomy" id="706552"/>
    <lineage>
        <taxon>Eukaryota</taxon>
        <taxon>Viridiplantae</taxon>
        <taxon>Chlorophyta</taxon>
        <taxon>core chlorophytes</taxon>
        <taxon>Trebouxiophyceae</taxon>
        <taxon>Trebouxiales</taxon>
        <taxon>Trebouxiaceae</taxon>
        <taxon>Symbiochloris</taxon>
    </lineage>
</organism>
<feature type="compositionally biased region" description="Basic and acidic residues" evidence="1">
    <location>
        <begin position="33"/>
        <end position="49"/>
    </location>
</feature>
<dbReference type="EMBL" id="JALJOQ010000250">
    <property type="protein sequence ID" value="KAK9787360.1"/>
    <property type="molecule type" value="Genomic_DNA"/>
</dbReference>
<evidence type="ECO:0000313" key="2">
    <source>
        <dbReference type="EMBL" id="KAK9787360.1"/>
    </source>
</evidence>
<protein>
    <submittedName>
        <fullName evidence="2">Uncharacterized protein</fullName>
    </submittedName>
</protein>
<keyword evidence="3" id="KW-1185">Reference proteome</keyword>
<sequence length="183" mass="20342">MPAYLLVLIEHLANLWRSPPGRDRPGGPPVQVHAKEVAEGKEKGREGHNRLRGASQAAFAAPPPDPNLQLATMLPPIPPSLHGQPELHARQLTMVPAISRSQWQQHMEEESQKAMQDAKELGVQVKPWRAPTQRNLWSQIKNFALLVQEKAAAARMASPTQMAKLLDNARTQEKKQMRVASNS</sequence>
<accession>A0AAW1NI77</accession>
<dbReference type="AlphaFoldDB" id="A0AAW1NI77"/>
<evidence type="ECO:0000256" key="1">
    <source>
        <dbReference type="SAM" id="MobiDB-lite"/>
    </source>
</evidence>
<reference evidence="2 3" key="1">
    <citation type="journal article" date="2024" name="Nat. Commun.">
        <title>Phylogenomics reveals the evolutionary origins of lichenization in chlorophyte algae.</title>
        <authorList>
            <person name="Puginier C."/>
            <person name="Libourel C."/>
            <person name="Otte J."/>
            <person name="Skaloud P."/>
            <person name="Haon M."/>
            <person name="Grisel S."/>
            <person name="Petersen M."/>
            <person name="Berrin J.G."/>
            <person name="Delaux P.M."/>
            <person name="Dal Grande F."/>
            <person name="Keller J."/>
        </authorList>
    </citation>
    <scope>NUCLEOTIDE SEQUENCE [LARGE SCALE GENOMIC DNA]</scope>
    <source>
        <strain evidence="2 3">SAG 2036</strain>
    </source>
</reference>
<feature type="region of interest" description="Disordered" evidence="1">
    <location>
        <begin position="17"/>
        <end position="84"/>
    </location>
</feature>
<comment type="caution">
    <text evidence="2">The sequence shown here is derived from an EMBL/GenBank/DDBJ whole genome shotgun (WGS) entry which is preliminary data.</text>
</comment>
<evidence type="ECO:0000313" key="3">
    <source>
        <dbReference type="Proteomes" id="UP001465755"/>
    </source>
</evidence>
<proteinExistence type="predicted"/>
<name>A0AAW1NI77_9CHLO</name>
<gene>
    <name evidence="2" type="ORF">WJX73_008382</name>
</gene>
<dbReference type="Proteomes" id="UP001465755">
    <property type="component" value="Unassembled WGS sequence"/>
</dbReference>